<reference evidence="1 2" key="1">
    <citation type="submission" date="2018-11" db="EMBL/GenBank/DDBJ databases">
        <authorList>
            <consortium name="Pathogen Informatics"/>
        </authorList>
    </citation>
    <scope>NUCLEOTIDE SEQUENCE [LARGE SCALE GENOMIC DNA]</scope>
</reference>
<evidence type="ECO:0000313" key="1">
    <source>
        <dbReference type="EMBL" id="VDM85761.1"/>
    </source>
</evidence>
<gene>
    <name evidence="1" type="ORF">SVUK_LOCUS20759</name>
</gene>
<proteinExistence type="predicted"/>
<dbReference type="Proteomes" id="UP000270094">
    <property type="component" value="Unassembled WGS sequence"/>
</dbReference>
<sequence length="92" mass="10545">MTAAFARSRFYSLAENSAGPSVQRRRLLIWSMASPKDVLLREKSIPEFLVPMCRLSSHYRPAHRCFALEAYSAGSRRRDIDLVSELRSPTRC</sequence>
<name>A0A3P7JJ49_STRVU</name>
<dbReference type="EMBL" id="UYYB01144929">
    <property type="protein sequence ID" value="VDM85761.1"/>
    <property type="molecule type" value="Genomic_DNA"/>
</dbReference>
<dbReference type="AlphaFoldDB" id="A0A3P7JJ49"/>
<organism evidence="1 2">
    <name type="scientific">Strongylus vulgaris</name>
    <name type="common">Blood worm</name>
    <dbReference type="NCBI Taxonomy" id="40348"/>
    <lineage>
        <taxon>Eukaryota</taxon>
        <taxon>Metazoa</taxon>
        <taxon>Ecdysozoa</taxon>
        <taxon>Nematoda</taxon>
        <taxon>Chromadorea</taxon>
        <taxon>Rhabditida</taxon>
        <taxon>Rhabditina</taxon>
        <taxon>Rhabditomorpha</taxon>
        <taxon>Strongyloidea</taxon>
        <taxon>Strongylidae</taxon>
        <taxon>Strongylus</taxon>
    </lineage>
</organism>
<evidence type="ECO:0000313" key="2">
    <source>
        <dbReference type="Proteomes" id="UP000270094"/>
    </source>
</evidence>
<accession>A0A3P7JJ49</accession>
<protein>
    <submittedName>
        <fullName evidence="1">Uncharacterized protein</fullName>
    </submittedName>
</protein>
<keyword evidence="2" id="KW-1185">Reference proteome</keyword>